<evidence type="ECO:0000256" key="8">
    <source>
        <dbReference type="SAM" id="Phobius"/>
    </source>
</evidence>
<protein>
    <submittedName>
        <fullName evidence="10">Mannosyltransferase</fullName>
    </submittedName>
</protein>
<evidence type="ECO:0000256" key="4">
    <source>
        <dbReference type="ARBA" id="ARBA00022679"/>
    </source>
</evidence>
<feature type="transmembrane region" description="Helical" evidence="8">
    <location>
        <begin position="320"/>
        <end position="339"/>
    </location>
</feature>
<keyword evidence="5 8" id="KW-0812">Transmembrane</keyword>
<dbReference type="InterPro" id="IPR050297">
    <property type="entry name" value="LipidA_mod_glycosyltrf_83"/>
</dbReference>
<keyword evidence="4 10" id="KW-0808">Transferase</keyword>
<evidence type="ECO:0000256" key="1">
    <source>
        <dbReference type="ARBA" id="ARBA00004651"/>
    </source>
</evidence>
<dbReference type="GO" id="GO:0009103">
    <property type="term" value="P:lipopolysaccharide biosynthetic process"/>
    <property type="evidence" value="ECO:0007669"/>
    <property type="project" value="UniProtKB-ARBA"/>
</dbReference>
<feature type="domain" description="Glycosyltransferase RgtA/B/C/D-like" evidence="9">
    <location>
        <begin position="90"/>
        <end position="239"/>
    </location>
</feature>
<gene>
    <name evidence="10" type="ORF">SAMN05421541_111209</name>
</gene>
<feature type="transmembrane region" description="Helical" evidence="8">
    <location>
        <begin position="263"/>
        <end position="285"/>
    </location>
</feature>
<feature type="transmembrane region" description="Helical" evidence="8">
    <location>
        <begin position="27"/>
        <end position="45"/>
    </location>
</feature>
<keyword evidence="2" id="KW-1003">Cell membrane</keyword>
<dbReference type="InterPro" id="IPR038731">
    <property type="entry name" value="RgtA/B/C-like"/>
</dbReference>
<feature type="transmembrane region" description="Helical" evidence="8">
    <location>
        <begin position="155"/>
        <end position="174"/>
    </location>
</feature>
<evidence type="ECO:0000256" key="3">
    <source>
        <dbReference type="ARBA" id="ARBA00022676"/>
    </source>
</evidence>
<evidence type="ECO:0000259" key="9">
    <source>
        <dbReference type="Pfam" id="PF13231"/>
    </source>
</evidence>
<keyword evidence="11" id="KW-1185">Reference proteome</keyword>
<comment type="subcellular location">
    <subcellularLocation>
        <location evidence="1">Cell membrane</location>
        <topology evidence="1">Multi-pass membrane protein</topology>
    </subcellularLocation>
</comment>
<dbReference type="RefSeq" id="WP_093619135.1">
    <property type="nucleotide sequence ID" value="NZ_BOMT01000062.1"/>
</dbReference>
<keyword evidence="3 10" id="KW-0328">Glycosyltransferase</keyword>
<feature type="transmembrane region" description="Helical" evidence="8">
    <location>
        <begin position="297"/>
        <end position="314"/>
    </location>
</feature>
<evidence type="ECO:0000256" key="6">
    <source>
        <dbReference type="ARBA" id="ARBA00022989"/>
    </source>
</evidence>
<organism evidence="10 11">
    <name type="scientific">Actinoplanes philippinensis</name>
    <dbReference type="NCBI Taxonomy" id="35752"/>
    <lineage>
        <taxon>Bacteria</taxon>
        <taxon>Bacillati</taxon>
        <taxon>Actinomycetota</taxon>
        <taxon>Actinomycetes</taxon>
        <taxon>Micromonosporales</taxon>
        <taxon>Micromonosporaceae</taxon>
        <taxon>Actinoplanes</taxon>
    </lineage>
</organism>
<evidence type="ECO:0000256" key="5">
    <source>
        <dbReference type="ARBA" id="ARBA00022692"/>
    </source>
</evidence>
<name>A0A1I2J6N5_9ACTN</name>
<sequence length="497" mass="53884">MAVQTLNDDSPAPPLAGPARRRAPAGATFWALAPSLIPALLMLVVGRFRLGNPSLGWDENASWLVSQRTPAQIVDQASHFDGVIAPYYMFLHYWTAIFGDSEISMRMPSLLAVAIGVGVAGELGRRLFTPGVGLFSALLLVATPQLSRYAQEARAYGLAFLFATTATLLLYRALDKPGRLRWALYGVTVALTGLAHIFALLMLAGHLYIVGSRWWLSRDRALLRWIGVTFVALLPVLPFVYLGATQRGGQLAWIAEMDLDTALAAPAAIFGATIGGLVIIGLALAARWPDRALIRELGVLAVIPPVALIGVSFVTDSVWVPRYVLFVLPAITLCAAAALRGLRFRTVLVLVLVAATAIPDQLTLRGPATHMGADFRALSKVILKNQQPGDVIVYAALGNWSLRAGMDYQLRDKPRPADVLLQTPSAELGQLAAVECADPAACLGRAERVWYFRQWKTGEPLDDVGPIGPTLEKDYRQIDIFKKTKGTLVLLERKPGR</sequence>
<keyword evidence="7 8" id="KW-0472">Membrane</keyword>
<dbReference type="GO" id="GO:0016763">
    <property type="term" value="F:pentosyltransferase activity"/>
    <property type="evidence" value="ECO:0007669"/>
    <property type="project" value="TreeGrafter"/>
</dbReference>
<dbReference type="GO" id="GO:0005886">
    <property type="term" value="C:plasma membrane"/>
    <property type="evidence" value="ECO:0007669"/>
    <property type="project" value="UniProtKB-SubCell"/>
</dbReference>
<dbReference type="Proteomes" id="UP000199645">
    <property type="component" value="Unassembled WGS sequence"/>
</dbReference>
<reference evidence="10 11" key="1">
    <citation type="submission" date="2016-10" db="EMBL/GenBank/DDBJ databases">
        <authorList>
            <person name="de Groot N.N."/>
        </authorList>
    </citation>
    <scope>NUCLEOTIDE SEQUENCE [LARGE SCALE GENOMIC DNA]</scope>
    <source>
        <strain evidence="10 11">DSM 43019</strain>
    </source>
</reference>
<evidence type="ECO:0000256" key="2">
    <source>
        <dbReference type="ARBA" id="ARBA00022475"/>
    </source>
</evidence>
<dbReference type="EMBL" id="FONV01000011">
    <property type="protein sequence ID" value="SFF48606.1"/>
    <property type="molecule type" value="Genomic_DNA"/>
</dbReference>
<evidence type="ECO:0000256" key="7">
    <source>
        <dbReference type="ARBA" id="ARBA00023136"/>
    </source>
</evidence>
<keyword evidence="6 8" id="KW-1133">Transmembrane helix</keyword>
<feature type="transmembrane region" description="Helical" evidence="8">
    <location>
        <begin position="222"/>
        <end position="243"/>
    </location>
</feature>
<accession>A0A1I2J6N5</accession>
<dbReference type="PANTHER" id="PTHR33908">
    <property type="entry name" value="MANNOSYLTRANSFERASE YKCB-RELATED"/>
    <property type="match status" value="1"/>
</dbReference>
<dbReference type="OrthoDB" id="5318634at2"/>
<evidence type="ECO:0000313" key="11">
    <source>
        <dbReference type="Proteomes" id="UP000199645"/>
    </source>
</evidence>
<dbReference type="STRING" id="35752.SAMN05421541_111209"/>
<dbReference type="AlphaFoldDB" id="A0A1I2J6N5"/>
<proteinExistence type="predicted"/>
<dbReference type="PANTHER" id="PTHR33908:SF11">
    <property type="entry name" value="MEMBRANE PROTEIN"/>
    <property type="match status" value="1"/>
</dbReference>
<dbReference type="Pfam" id="PF13231">
    <property type="entry name" value="PMT_2"/>
    <property type="match status" value="1"/>
</dbReference>
<feature type="transmembrane region" description="Helical" evidence="8">
    <location>
        <begin position="180"/>
        <end position="210"/>
    </location>
</feature>
<evidence type="ECO:0000313" key="10">
    <source>
        <dbReference type="EMBL" id="SFF48606.1"/>
    </source>
</evidence>